<name>A0ACD3AWN1_9AGAR</name>
<dbReference type="Proteomes" id="UP000308600">
    <property type="component" value="Unassembled WGS sequence"/>
</dbReference>
<reference evidence="1 2" key="1">
    <citation type="journal article" date="2019" name="Nat. Ecol. Evol.">
        <title>Megaphylogeny resolves global patterns of mushroom evolution.</title>
        <authorList>
            <person name="Varga T."/>
            <person name="Krizsan K."/>
            <person name="Foldi C."/>
            <person name="Dima B."/>
            <person name="Sanchez-Garcia M."/>
            <person name="Sanchez-Ramirez S."/>
            <person name="Szollosi G.J."/>
            <person name="Szarkandi J.G."/>
            <person name="Papp V."/>
            <person name="Albert L."/>
            <person name="Andreopoulos W."/>
            <person name="Angelini C."/>
            <person name="Antonin V."/>
            <person name="Barry K.W."/>
            <person name="Bougher N.L."/>
            <person name="Buchanan P."/>
            <person name="Buyck B."/>
            <person name="Bense V."/>
            <person name="Catcheside P."/>
            <person name="Chovatia M."/>
            <person name="Cooper J."/>
            <person name="Damon W."/>
            <person name="Desjardin D."/>
            <person name="Finy P."/>
            <person name="Geml J."/>
            <person name="Haridas S."/>
            <person name="Hughes K."/>
            <person name="Justo A."/>
            <person name="Karasinski D."/>
            <person name="Kautmanova I."/>
            <person name="Kiss B."/>
            <person name="Kocsube S."/>
            <person name="Kotiranta H."/>
            <person name="LaButti K.M."/>
            <person name="Lechner B.E."/>
            <person name="Liimatainen K."/>
            <person name="Lipzen A."/>
            <person name="Lukacs Z."/>
            <person name="Mihaltcheva S."/>
            <person name="Morgado L.N."/>
            <person name="Niskanen T."/>
            <person name="Noordeloos M.E."/>
            <person name="Ohm R.A."/>
            <person name="Ortiz-Santana B."/>
            <person name="Ovrebo C."/>
            <person name="Racz N."/>
            <person name="Riley R."/>
            <person name="Savchenko A."/>
            <person name="Shiryaev A."/>
            <person name="Soop K."/>
            <person name="Spirin V."/>
            <person name="Szebenyi C."/>
            <person name="Tomsovsky M."/>
            <person name="Tulloss R.E."/>
            <person name="Uehling J."/>
            <person name="Grigoriev I.V."/>
            <person name="Vagvolgyi C."/>
            <person name="Papp T."/>
            <person name="Martin F.M."/>
            <person name="Miettinen O."/>
            <person name="Hibbett D.S."/>
            <person name="Nagy L.G."/>
        </authorList>
    </citation>
    <scope>NUCLEOTIDE SEQUENCE [LARGE SCALE GENOMIC DNA]</scope>
    <source>
        <strain evidence="1 2">NL-1719</strain>
    </source>
</reference>
<keyword evidence="2" id="KW-1185">Reference proteome</keyword>
<organism evidence="1 2">
    <name type="scientific">Pluteus cervinus</name>
    <dbReference type="NCBI Taxonomy" id="181527"/>
    <lineage>
        <taxon>Eukaryota</taxon>
        <taxon>Fungi</taxon>
        <taxon>Dikarya</taxon>
        <taxon>Basidiomycota</taxon>
        <taxon>Agaricomycotina</taxon>
        <taxon>Agaricomycetes</taxon>
        <taxon>Agaricomycetidae</taxon>
        <taxon>Agaricales</taxon>
        <taxon>Pluteineae</taxon>
        <taxon>Pluteaceae</taxon>
        <taxon>Pluteus</taxon>
    </lineage>
</organism>
<sequence>MSLEDNLQNEKLGHSESGSGLGVITDGDVPASEIEEQTNFKRLSSFLSKWGVELRGITPVPIEERVDKRLYHMFFVWFSANFNILSFSTGSAGPVFFSLGVRDSVLVILVVSIITCTIPACCATFGPKLGMRSMVQSRFSWGYYGARIPSFLNVFSLECWVILNLIVGGQTLAAVSDKLNATLGIVIIGIISLVVTFLGCKVIHRYESLVWIPNFIAFLIMLGIGGKHLQQSSYPVVPPAPASAILSFGGLMASSIISWCTITADYGVYHDARASSTRVFIYTYLAFVISNVSASAIGAAFAATAPGVTAYENGFNGGDDIGGLVEAVLAPLGGFGKFLVVVLSLCLPSSIAPTMYTCGTSFMTIHEFFARVPRYMFAIVSTAIGIPLAIVGANTFFETLVDLVSVIGYWTASFGAIVLCEHFVFRRRDYSSYKVENWNKARLLPPGFAAVGAFLCSIVIIVPAMQQTWYTGPIAKAGTGDVGVLTGTFVAAISYAVLRPLEKKWWPTHSS</sequence>
<dbReference type="EMBL" id="ML208318">
    <property type="protein sequence ID" value="TFK70128.1"/>
    <property type="molecule type" value="Genomic_DNA"/>
</dbReference>
<evidence type="ECO:0000313" key="1">
    <source>
        <dbReference type="EMBL" id="TFK70128.1"/>
    </source>
</evidence>
<evidence type="ECO:0000313" key="2">
    <source>
        <dbReference type="Proteomes" id="UP000308600"/>
    </source>
</evidence>
<gene>
    <name evidence="1" type="ORF">BDN72DRAFT_767007</name>
</gene>
<protein>
    <submittedName>
        <fullName evidence="1">Cytosine-purine permease</fullName>
    </submittedName>
</protein>
<accession>A0ACD3AWN1</accession>
<proteinExistence type="predicted"/>